<organism evidence="1 2">
    <name type="scientific">Sphingomonas guangdongensis</name>
    <dbReference type="NCBI Taxonomy" id="1141890"/>
    <lineage>
        <taxon>Bacteria</taxon>
        <taxon>Pseudomonadati</taxon>
        <taxon>Pseudomonadota</taxon>
        <taxon>Alphaproteobacteria</taxon>
        <taxon>Sphingomonadales</taxon>
        <taxon>Sphingomonadaceae</taxon>
        <taxon>Sphingomonas</taxon>
    </lineage>
</organism>
<sequence length="393" mass="42231">MAAASAEAGRRADWRRIVAAALTGLILFVVAAYAARTANAIRQVSLVRGAAALADRTPSASAALAAVPEPSMRLALTGSPLLQRLVNVAMTSAVDAGDAPEPWVRQLRQLGWRDSVSLQNSLTLAVARVDIRTILDTCDALLRRREATERIVPVLSMLEVEPEMRRVVARRLAGRPVWRGDYLSSTGHLRSPEQLVARYALLRELGALDAVTEGEAITAIRVFEAGGRTDLAVALWRTLLPQRGAVSDPTFTRAAARDSMAAEESVVDLDWALLTGEGYGTSAYVENGSAQLDINWDGRGVPVFARQRTTGRRGAYQLAVQQVQGGDALGVLGFQLTCGNTVTPLRPVPGLVGRYRTDGVVSCDYPVLEITGTLQPTTTPHQINLRSLQLLPV</sequence>
<proteinExistence type="predicted"/>
<evidence type="ECO:0000313" key="2">
    <source>
        <dbReference type="Proteomes" id="UP000219494"/>
    </source>
</evidence>
<dbReference type="Proteomes" id="UP000219494">
    <property type="component" value="Unassembled WGS sequence"/>
</dbReference>
<dbReference type="RefSeq" id="WP_097062931.1">
    <property type="nucleotide sequence ID" value="NZ_OBMI01000001.1"/>
</dbReference>
<name>A0A285QGB5_9SPHN</name>
<keyword evidence="2" id="KW-1185">Reference proteome</keyword>
<gene>
    <name evidence="1" type="ORF">SAMN06297144_1121</name>
</gene>
<reference evidence="1 2" key="1">
    <citation type="submission" date="2017-07" db="EMBL/GenBank/DDBJ databases">
        <authorList>
            <person name="Sun Z.S."/>
            <person name="Albrecht U."/>
            <person name="Echele G."/>
            <person name="Lee C.C."/>
        </authorList>
    </citation>
    <scope>NUCLEOTIDE SEQUENCE [LARGE SCALE GENOMIC DNA]</scope>
    <source>
        <strain evidence="1 2">CGMCC 1.12672</strain>
    </source>
</reference>
<dbReference type="EMBL" id="OBMI01000001">
    <property type="protein sequence ID" value="SOB80558.1"/>
    <property type="molecule type" value="Genomic_DNA"/>
</dbReference>
<protein>
    <submittedName>
        <fullName evidence="1">Uncharacterized protein</fullName>
    </submittedName>
</protein>
<dbReference type="OrthoDB" id="7561931at2"/>
<accession>A0A285QGB5</accession>
<evidence type="ECO:0000313" key="1">
    <source>
        <dbReference type="EMBL" id="SOB80558.1"/>
    </source>
</evidence>
<dbReference type="AlphaFoldDB" id="A0A285QGB5"/>